<dbReference type="InterPro" id="IPR037143">
    <property type="entry name" value="4-PPantetheinyl_Trfase_dom_sf"/>
</dbReference>
<dbReference type="GO" id="GO:0008897">
    <property type="term" value="F:holo-[acyl-carrier-protein] synthase activity"/>
    <property type="evidence" value="ECO:0007669"/>
    <property type="project" value="InterPro"/>
</dbReference>
<dbReference type="GO" id="GO:0000287">
    <property type="term" value="F:magnesium ion binding"/>
    <property type="evidence" value="ECO:0007669"/>
    <property type="project" value="InterPro"/>
</dbReference>
<gene>
    <name evidence="4" type="ORF">CLV28_1089</name>
</gene>
<dbReference type="Proteomes" id="UP000231693">
    <property type="component" value="Unassembled WGS sequence"/>
</dbReference>
<dbReference type="Gene3D" id="3.90.470.20">
    <property type="entry name" value="4'-phosphopantetheinyl transferase domain"/>
    <property type="match status" value="1"/>
</dbReference>
<dbReference type="GO" id="GO:0019878">
    <property type="term" value="P:lysine biosynthetic process via aminoadipic acid"/>
    <property type="evidence" value="ECO:0007669"/>
    <property type="project" value="TreeGrafter"/>
</dbReference>
<accession>A0A2M9D1A8</accession>
<dbReference type="GO" id="GO:0005829">
    <property type="term" value="C:cytosol"/>
    <property type="evidence" value="ECO:0007669"/>
    <property type="project" value="TreeGrafter"/>
</dbReference>
<comment type="similarity">
    <text evidence="1">Belongs to the P-Pant transferase superfamily. Gsp/Sfp/HetI/AcpT family.</text>
</comment>
<dbReference type="EMBL" id="PGFE01000001">
    <property type="protein sequence ID" value="PJJ77863.1"/>
    <property type="molecule type" value="Genomic_DNA"/>
</dbReference>
<evidence type="ECO:0000313" key="4">
    <source>
        <dbReference type="EMBL" id="PJJ77863.1"/>
    </source>
</evidence>
<dbReference type="InterPro" id="IPR050559">
    <property type="entry name" value="P-Pant_transferase_sf"/>
</dbReference>
<keyword evidence="2 4" id="KW-0808">Transferase</keyword>
<evidence type="ECO:0000313" key="5">
    <source>
        <dbReference type="Proteomes" id="UP000231693"/>
    </source>
</evidence>
<sequence length="226" mass="23678">MEHRTVRVDLAHPVTLHVARRTPLDALPLDRLTDDERTRLARYRRVADQERFATGRTLLRAVLGAARGTDPARVRIDVAPPGPTHGRPTTPDGPDFSLAHAGDVVLVALLDGPPGARVGVDVEEVAAVVSHLDDLSDAVPAAERPTSGWSAETFTRAWVRREAVLKAVGCGLLAPRDDLVLGPADAPARVVGASGACATAHLSLTDVPDAAPSGDALVAVALAIPR</sequence>
<evidence type="ECO:0000259" key="3">
    <source>
        <dbReference type="Pfam" id="PF01648"/>
    </source>
</evidence>
<dbReference type="SUPFAM" id="SSF56214">
    <property type="entry name" value="4'-phosphopantetheinyl transferase"/>
    <property type="match status" value="2"/>
</dbReference>
<dbReference type="OrthoDB" id="190168at2"/>
<dbReference type="PANTHER" id="PTHR12215">
    <property type="entry name" value="PHOSPHOPANTETHEINE TRANSFERASE"/>
    <property type="match status" value="1"/>
</dbReference>
<proteinExistence type="inferred from homology"/>
<dbReference type="InterPro" id="IPR008278">
    <property type="entry name" value="4-PPantetheinyl_Trfase_dom"/>
</dbReference>
<comment type="caution">
    <text evidence="4">The sequence shown here is derived from an EMBL/GenBank/DDBJ whole genome shotgun (WGS) entry which is preliminary data.</text>
</comment>
<evidence type="ECO:0000256" key="2">
    <source>
        <dbReference type="ARBA" id="ARBA00022679"/>
    </source>
</evidence>
<dbReference type="AlphaFoldDB" id="A0A2M9D1A8"/>
<dbReference type="PANTHER" id="PTHR12215:SF10">
    <property type="entry name" value="L-AMINOADIPATE-SEMIALDEHYDE DEHYDROGENASE-PHOSPHOPANTETHEINYL TRANSFERASE"/>
    <property type="match status" value="1"/>
</dbReference>
<dbReference type="Pfam" id="PF01648">
    <property type="entry name" value="ACPS"/>
    <property type="match status" value="1"/>
</dbReference>
<evidence type="ECO:0000256" key="1">
    <source>
        <dbReference type="ARBA" id="ARBA00010990"/>
    </source>
</evidence>
<name>A0A2M9D1A8_9CELL</name>
<dbReference type="RefSeq" id="WP_100422165.1">
    <property type="nucleotide sequence ID" value="NZ_BOOX01000010.1"/>
</dbReference>
<keyword evidence="5" id="KW-1185">Reference proteome</keyword>
<reference evidence="4 5" key="1">
    <citation type="submission" date="2017-11" db="EMBL/GenBank/DDBJ databases">
        <title>Genomic Encyclopedia of Archaeal and Bacterial Type Strains, Phase II (KMG-II): From Individual Species to Whole Genera.</title>
        <authorList>
            <person name="Goeker M."/>
        </authorList>
    </citation>
    <scope>NUCLEOTIDE SEQUENCE [LARGE SCALE GENOMIC DNA]</scope>
    <source>
        <strain evidence="4 5">DSM 25478</strain>
    </source>
</reference>
<feature type="domain" description="4'-phosphopantetheinyl transferase" evidence="3">
    <location>
        <begin position="117"/>
        <end position="176"/>
    </location>
</feature>
<protein>
    <submittedName>
        <fullName evidence="4">4'-phosphopantetheinyl transferase</fullName>
    </submittedName>
</protein>
<organism evidence="4 5">
    <name type="scientific">Sediminihabitans luteus</name>
    <dbReference type="NCBI Taxonomy" id="1138585"/>
    <lineage>
        <taxon>Bacteria</taxon>
        <taxon>Bacillati</taxon>
        <taxon>Actinomycetota</taxon>
        <taxon>Actinomycetes</taxon>
        <taxon>Micrococcales</taxon>
        <taxon>Cellulomonadaceae</taxon>
        <taxon>Sediminihabitans</taxon>
    </lineage>
</organism>